<dbReference type="Pfam" id="PF16487">
    <property type="entry name" value="ArgoMid"/>
    <property type="match status" value="1"/>
</dbReference>
<keyword evidence="4" id="KW-0396">Initiation factor</keyword>
<dbReference type="Pfam" id="PF16488">
    <property type="entry name" value="ArgoL2"/>
    <property type="match status" value="1"/>
</dbReference>
<dbReference type="InParanoid" id="A8PFQ6"/>
<dbReference type="Pfam" id="PF08699">
    <property type="entry name" value="ArgoL1"/>
    <property type="match status" value="1"/>
</dbReference>
<dbReference type="Gene3D" id="3.40.50.2300">
    <property type="match status" value="1"/>
</dbReference>
<gene>
    <name evidence="4" type="ORF">CC1G_04830</name>
</gene>
<dbReference type="InterPro" id="IPR036397">
    <property type="entry name" value="RNaseH_sf"/>
</dbReference>
<evidence type="ECO:0000256" key="1">
    <source>
        <dbReference type="SAM" id="MobiDB-lite"/>
    </source>
</evidence>
<dbReference type="Pfam" id="PF16486">
    <property type="entry name" value="ArgoN"/>
    <property type="match status" value="1"/>
</dbReference>
<evidence type="ECO:0000259" key="2">
    <source>
        <dbReference type="PROSITE" id="PS50821"/>
    </source>
</evidence>
<keyword evidence="5" id="KW-1185">Reference proteome</keyword>
<dbReference type="HOGENOM" id="CLU_004544_4_3_1"/>
<dbReference type="SMART" id="SM00950">
    <property type="entry name" value="Piwi"/>
    <property type="match status" value="1"/>
</dbReference>
<reference evidence="4 5" key="1">
    <citation type="journal article" date="2010" name="Proc. Natl. Acad. Sci. U.S.A.">
        <title>Insights into evolution of multicellular fungi from the assembled chromosomes of the mushroom Coprinopsis cinerea (Coprinus cinereus).</title>
        <authorList>
            <person name="Stajich J.E."/>
            <person name="Wilke S.K."/>
            <person name="Ahren D."/>
            <person name="Au C.H."/>
            <person name="Birren B.W."/>
            <person name="Borodovsky M."/>
            <person name="Burns C."/>
            <person name="Canback B."/>
            <person name="Casselton L.A."/>
            <person name="Cheng C.K."/>
            <person name="Deng J."/>
            <person name="Dietrich F.S."/>
            <person name="Fargo D.C."/>
            <person name="Farman M.L."/>
            <person name="Gathman A.C."/>
            <person name="Goldberg J."/>
            <person name="Guigo R."/>
            <person name="Hoegger P.J."/>
            <person name="Hooker J.B."/>
            <person name="Huggins A."/>
            <person name="James T.Y."/>
            <person name="Kamada T."/>
            <person name="Kilaru S."/>
            <person name="Kodira C."/>
            <person name="Kues U."/>
            <person name="Kupfer D."/>
            <person name="Kwan H.S."/>
            <person name="Lomsadze A."/>
            <person name="Li W."/>
            <person name="Lilly W.W."/>
            <person name="Ma L.J."/>
            <person name="Mackey A.J."/>
            <person name="Manning G."/>
            <person name="Martin F."/>
            <person name="Muraguchi H."/>
            <person name="Natvig D.O."/>
            <person name="Palmerini H."/>
            <person name="Ramesh M.A."/>
            <person name="Rehmeyer C.J."/>
            <person name="Roe B.A."/>
            <person name="Shenoy N."/>
            <person name="Stanke M."/>
            <person name="Ter-Hovhannisyan V."/>
            <person name="Tunlid A."/>
            <person name="Velagapudi R."/>
            <person name="Vision T.J."/>
            <person name="Zeng Q."/>
            <person name="Zolan M.E."/>
            <person name="Pukkila P.J."/>
        </authorList>
    </citation>
    <scope>NUCLEOTIDE SEQUENCE [LARGE SCALE GENOMIC DNA]</scope>
    <source>
        <strain evidence="5">Okayama-7 / 130 / ATCC MYA-4618 / FGSC 9003</strain>
    </source>
</reference>
<dbReference type="PANTHER" id="PTHR22891">
    <property type="entry name" value="EUKARYOTIC TRANSLATION INITIATION FACTOR 2C"/>
    <property type="match status" value="1"/>
</dbReference>
<dbReference type="SMART" id="SM01163">
    <property type="entry name" value="DUF1785"/>
    <property type="match status" value="1"/>
</dbReference>
<dbReference type="InterPro" id="IPR032473">
    <property type="entry name" value="Argonaute_Mid_dom"/>
</dbReference>
<feature type="domain" description="PAZ" evidence="2">
    <location>
        <begin position="292"/>
        <end position="391"/>
    </location>
</feature>
<dbReference type="InterPro" id="IPR036085">
    <property type="entry name" value="PAZ_dom_sf"/>
</dbReference>
<proteinExistence type="predicted"/>
<dbReference type="CDD" id="cd02846">
    <property type="entry name" value="PAZ_argonaute_like"/>
    <property type="match status" value="1"/>
</dbReference>
<feature type="domain" description="Piwi" evidence="3">
    <location>
        <begin position="569"/>
        <end position="878"/>
    </location>
</feature>
<dbReference type="PROSITE" id="PS50822">
    <property type="entry name" value="PIWI"/>
    <property type="match status" value="1"/>
</dbReference>
<dbReference type="FunCoup" id="A8PFQ6">
    <property type="interactions" value="230"/>
</dbReference>
<organism evidence="4 5">
    <name type="scientific">Coprinopsis cinerea (strain Okayama-7 / 130 / ATCC MYA-4618 / FGSC 9003)</name>
    <name type="common">Inky cap fungus</name>
    <name type="synonym">Hormographiella aspergillata</name>
    <dbReference type="NCBI Taxonomy" id="240176"/>
    <lineage>
        <taxon>Eukaryota</taxon>
        <taxon>Fungi</taxon>
        <taxon>Dikarya</taxon>
        <taxon>Basidiomycota</taxon>
        <taxon>Agaricomycotina</taxon>
        <taxon>Agaricomycetes</taxon>
        <taxon>Agaricomycetidae</taxon>
        <taxon>Agaricales</taxon>
        <taxon>Agaricineae</taxon>
        <taxon>Psathyrellaceae</taxon>
        <taxon>Coprinopsis</taxon>
    </lineage>
</organism>
<name>A8PFQ6_COPC7</name>
<dbReference type="InterPro" id="IPR032472">
    <property type="entry name" value="ArgoL2"/>
</dbReference>
<dbReference type="GO" id="GO:0003743">
    <property type="term" value="F:translation initiation factor activity"/>
    <property type="evidence" value="ECO:0007669"/>
    <property type="project" value="UniProtKB-KW"/>
</dbReference>
<dbReference type="AlphaFoldDB" id="A8PFQ6"/>
<dbReference type="SUPFAM" id="SSF53098">
    <property type="entry name" value="Ribonuclease H-like"/>
    <property type="match status" value="1"/>
</dbReference>
<dbReference type="Pfam" id="PF02171">
    <property type="entry name" value="Piwi"/>
    <property type="match status" value="1"/>
</dbReference>
<dbReference type="PROSITE" id="PS50821">
    <property type="entry name" value="PAZ"/>
    <property type="match status" value="1"/>
</dbReference>
<dbReference type="VEuPathDB" id="FungiDB:CC1G_04830"/>
<feature type="compositionally biased region" description="Gly residues" evidence="1">
    <location>
        <begin position="11"/>
        <end position="50"/>
    </location>
</feature>
<evidence type="ECO:0000313" key="4">
    <source>
        <dbReference type="EMBL" id="EAU80720.2"/>
    </source>
</evidence>
<dbReference type="STRING" id="240176.A8PFQ6"/>
<comment type="caution">
    <text evidence="4">The sequence shown here is derived from an EMBL/GenBank/DDBJ whole genome shotgun (WGS) entry which is preliminary data.</text>
</comment>
<keyword evidence="4" id="KW-0648">Protein biosynthesis</keyword>
<dbReference type="RefSeq" id="XP_001840986.2">
    <property type="nucleotide sequence ID" value="XM_001840934.2"/>
</dbReference>
<dbReference type="GO" id="GO:0003723">
    <property type="term" value="F:RNA binding"/>
    <property type="evidence" value="ECO:0007669"/>
    <property type="project" value="InterPro"/>
</dbReference>
<dbReference type="CDD" id="cd04657">
    <property type="entry name" value="Piwi_ago-like"/>
    <property type="match status" value="1"/>
</dbReference>
<evidence type="ECO:0000313" key="5">
    <source>
        <dbReference type="Proteomes" id="UP000001861"/>
    </source>
</evidence>
<dbReference type="Gene3D" id="2.170.260.10">
    <property type="entry name" value="paz domain"/>
    <property type="match status" value="1"/>
</dbReference>
<dbReference type="KEGG" id="cci:CC1G_04830"/>
<dbReference type="OrthoDB" id="10252740at2759"/>
<dbReference type="InterPro" id="IPR045246">
    <property type="entry name" value="Piwi_ago-like"/>
</dbReference>
<dbReference type="Pfam" id="PF02170">
    <property type="entry name" value="PAZ"/>
    <property type="match status" value="1"/>
</dbReference>
<dbReference type="InterPro" id="IPR012337">
    <property type="entry name" value="RNaseH-like_sf"/>
</dbReference>
<feature type="region of interest" description="Disordered" evidence="1">
    <location>
        <begin position="1"/>
        <end position="55"/>
    </location>
</feature>
<accession>A8PFQ6</accession>
<dbReference type="GeneID" id="6017642"/>
<dbReference type="InterPro" id="IPR003165">
    <property type="entry name" value="Piwi"/>
</dbReference>
<protein>
    <submittedName>
        <fullName evidence="4">Eukaryotic translation initiation factor 2C</fullName>
    </submittedName>
</protein>
<dbReference type="EMBL" id="AACS02000002">
    <property type="protein sequence ID" value="EAU80720.2"/>
    <property type="molecule type" value="Genomic_DNA"/>
</dbReference>
<dbReference type="Proteomes" id="UP000001861">
    <property type="component" value="Unassembled WGS sequence"/>
</dbReference>
<dbReference type="InterPro" id="IPR032474">
    <property type="entry name" value="Argonaute_N"/>
</dbReference>
<dbReference type="OMA" id="PTNQEYK"/>
<dbReference type="Gene3D" id="3.30.420.10">
    <property type="entry name" value="Ribonuclease H-like superfamily/Ribonuclease H"/>
    <property type="match status" value="1"/>
</dbReference>
<evidence type="ECO:0000259" key="3">
    <source>
        <dbReference type="PROSITE" id="PS50822"/>
    </source>
</evidence>
<dbReference type="InterPro" id="IPR014811">
    <property type="entry name" value="ArgoL1"/>
</dbReference>
<dbReference type="eggNOG" id="KOG1041">
    <property type="taxonomic scope" value="Eukaryota"/>
</dbReference>
<dbReference type="SUPFAM" id="SSF101690">
    <property type="entry name" value="PAZ domain"/>
    <property type="match status" value="1"/>
</dbReference>
<dbReference type="InterPro" id="IPR003100">
    <property type="entry name" value="PAZ_dom"/>
</dbReference>
<sequence>MPPKSVPGTGLARGGRGGGRGGGGRGGGPPGRGGGPRGGSGSGASRGGSSVGPTLVTPAAHVTTIGVRRPDYGQAGRVFKVQVNCFPATLPQSKIHHYDVIDPSNLPARLNMEIIKILQNDVAPNIFTPRVAYDGRKNIFSAHALKLTGPDGLSQTFSVPVAQANGGPNPTRAPKVYNVKLTHASTINPELLERFIRGQQSHDNEAITAITACNIALRMEPNLNFPFNVRSFFIEQLDKRDIGYGIELWRGLFQSLRPGISRMFVNVDIATGMMYKRGSLLDLCLEVLERGNDPNFLAPSLGLPDNQRIRVQRFIAGVNVIVQTTGGRKRVVRSLTKQSADQITFDHNGRTITVAQYFQAQLGRPLRFPKLICAEVGKNAIVPLEVCTVVPGQIIRKQIPPHKTTDVLNFATKKPQERFEIIRRGTQYLQYGQSEYIRSFGMSVTTAGGPLEVPARKLNPPRLNYGRGSKDATIVPRDGSWNMAGTRVFKPCAPIKQWVMVVYESERRFNQEACRNVIQGLVGEAKKMGMTFEHANPVVKYKSPGPHVSKQLDEVGREVFQQTKIPPTLVVVILPEGGDEIYTSVKHFGDIVRGVATQCLIGRKCSRARPQYWANVLLKVNVKLGGINSIIDPSGSPLADPANPTVVMGADVIHPAPGSEGRPSFTALVSSVDTHATKYIACNNVQEGRTEIIEDLEAMVENGLTNYIDYRREVERAGPNMLKPKRLIFFRDGVSEGEFAKVLQNELPLIKAALAKKGLDKYTKVTLVVVGKRHHIRFNPLTDADRSGNAPAGTVVDREIAHPTEFDYYLLSQGGLLGTSRPSHYSVLYDENGFNSDAMQGISYALCHVYARATRSVSIPAPVYYADIVCARAKTHYDPQGRHLLADTATQTSGGAASMLESFKQNFMPLSRYAQRNMYFSVSLFHVDSVELGRGY</sequence>